<dbReference type="AlphaFoldDB" id="A0A0F9LFY6"/>
<sequence length="63" mass="7081">MLLLYSSEALIMLKIDEKRETEDGWVLQRSPGASYWVCASGIRIPELLPGIIMSCAYHVAVQQ</sequence>
<comment type="caution">
    <text evidence="1">The sequence shown here is derived from an EMBL/GenBank/DDBJ whole genome shotgun (WGS) entry which is preliminary data.</text>
</comment>
<accession>A0A0F9LFY6</accession>
<organism evidence="1">
    <name type="scientific">marine sediment metagenome</name>
    <dbReference type="NCBI Taxonomy" id="412755"/>
    <lineage>
        <taxon>unclassified sequences</taxon>
        <taxon>metagenomes</taxon>
        <taxon>ecological metagenomes</taxon>
    </lineage>
</organism>
<reference evidence="1" key="1">
    <citation type="journal article" date="2015" name="Nature">
        <title>Complex archaea that bridge the gap between prokaryotes and eukaryotes.</title>
        <authorList>
            <person name="Spang A."/>
            <person name="Saw J.H."/>
            <person name="Jorgensen S.L."/>
            <person name="Zaremba-Niedzwiedzka K."/>
            <person name="Martijn J."/>
            <person name="Lind A.E."/>
            <person name="van Eijk R."/>
            <person name="Schleper C."/>
            <person name="Guy L."/>
            <person name="Ettema T.J."/>
        </authorList>
    </citation>
    <scope>NUCLEOTIDE SEQUENCE</scope>
</reference>
<name>A0A0F9LFY6_9ZZZZ</name>
<protein>
    <submittedName>
        <fullName evidence="1">Uncharacterized protein</fullName>
    </submittedName>
</protein>
<dbReference type="EMBL" id="LAZR01006219">
    <property type="protein sequence ID" value="KKM93819.1"/>
    <property type="molecule type" value="Genomic_DNA"/>
</dbReference>
<evidence type="ECO:0000313" key="1">
    <source>
        <dbReference type="EMBL" id="KKM93819.1"/>
    </source>
</evidence>
<gene>
    <name evidence="1" type="ORF">LCGC14_1204560</name>
</gene>
<proteinExistence type="predicted"/>